<sequence>MFGRSKDKTAPAVEHRPAVELTKVGGKGRPTPRRSEAQARNQRPLVPTDRKAAQKASREVQREQRAKMQAALLTGDERYLPVRDRGPQKRFVRDVVDARRNVGEYFLIIAGISLVLSMVATPLGSTTLVLGTTLLIYAMLAIVVVDSVLLGRRVKRAVAAKFDEPERGLVSYGVTRALQIRRMRRPVPMVARGAHPA</sequence>
<dbReference type="RefSeq" id="WP_370716802.1">
    <property type="nucleotide sequence ID" value="NZ_JBGGTQ010000001.1"/>
</dbReference>
<dbReference type="EMBL" id="JBGGTQ010000001">
    <property type="protein sequence ID" value="MEZ0490756.1"/>
    <property type="molecule type" value="Genomic_DNA"/>
</dbReference>
<dbReference type="Proteomes" id="UP001566476">
    <property type="component" value="Unassembled WGS sequence"/>
</dbReference>
<keyword evidence="4" id="KW-1185">Reference proteome</keyword>
<feature type="compositionally biased region" description="Basic and acidic residues" evidence="1">
    <location>
        <begin position="48"/>
        <end position="61"/>
    </location>
</feature>
<feature type="compositionally biased region" description="Basic and acidic residues" evidence="1">
    <location>
        <begin position="1"/>
        <end position="18"/>
    </location>
</feature>
<keyword evidence="2" id="KW-0472">Membrane</keyword>
<feature type="transmembrane region" description="Helical" evidence="2">
    <location>
        <begin position="105"/>
        <end position="123"/>
    </location>
</feature>
<evidence type="ECO:0000256" key="2">
    <source>
        <dbReference type="SAM" id="Phobius"/>
    </source>
</evidence>
<evidence type="ECO:0000313" key="4">
    <source>
        <dbReference type="Proteomes" id="UP001566476"/>
    </source>
</evidence>
<protein>
    <submittedName>
        <fullName evidence="3">DUF3043 domain-containing protein</fullName>
    </submittedName>
</protein>
<keyword evidence="2" id="KW-0812">Transmembrane</keyword>
<organism evidence="3 4">
    <name type="scientific">Kineococcus mangrovi</name>
    <dbReference type="NCBI Taxonomy" id="1660183"/>
    <lineage>
        <taxon>Bacteria</taxon>
        <taxon>Bacillati</taxon>
        <taxon>Actinomycetota</taxon>
        <taxon>Actinomycetes</taxon>
        <taxon>Kineosporiales</taxon>
        <taxon>Kineosporiaceae</taxon>
        <taxon>Kineococcus</taxon>
    </lineage>
</organism>
<feature type="transmembrane region" description="Helical" evidence="2">
    <location>
        <begin position="129"/>
        <end position="151"/>
    </location>
</feature>
<dbReference type="InterPro" id="IPR021403">
    <property type="entry name" value="DUF3043"/>
</dbReference>
<comment type="caution">
    <text evidence="3">The sequence shown here is derived from an EMBL/GenBank/DDBJ whole genome shotgun (WGS) entry which is preliminary data.</text>
</comment>
<feature type="region of interest" description="Disordered" evidence="1">
    <location>
        <begin position="1"/>
        <end position="61"/>
    </location>
</feature>
<proteinExistence type="predicted"/>
<keyword evidence="2" id="KW-1133">Transmembrane helix</keyword>
<evidence type="ECO:0000256" key="1">
    <source>
        <dbReference type="SAM" id="MobiDB-lite"/>
    </source>
</evidence>
<accession>A0ABV4HWF6</accession>
<evidence type="ECO:0000313" key="3">
    <source>
        <dbReference type="EMBL" id="MEZ0490756.1"/>
    </source>
</evidence>
<reference evidence="3 4" key="1">
    <citation type="submission" date="2024-07" db="EMBL/GenBank/DDBJ databases">
        <authorList>
            <person name="Thanompreechachai J."/>
            <person name="Duangmal K."/>
        </authorList>
    </citation>
    <scope>NUCLEOTIDE SEQUENCE [LARGE SCALE GENOMIC DNA]</scope>
    <source>
        <strain evidence="3 4">TBRC 1896</strain>
    </source>
</reference>
<name>A0ABV4HWF6_9ACTN</name>
<gene>
    <name evidence="3" type="ORF">AB2L28_00710</name>
</gene>
<dbReference type="Pfam" id="PF11241">
    <property type="entry name" value="DUF3043"/>
    <property type="match status" value="1"/>
</dbReference>